<dbReference type="Proteomes" id="UP000576152">
    <property type="component" value="Unassembled WGS sequence"/>
</dbReference>
<dbReference type="RefSeq" id="WP_183470072.1">
    <property type="nucleotide sequence ID" value="NZ_JACIBX010000002.1"/>
</dbReference>
<keyword evidence="2 5" id="KW-0812">Transmembrane</keyword>
<dbReference type="InterPro" id="IPR008217">
    <property type="entry name" value="Ccc1_fam"/>
</dbReference>
<dbReference type="InterPro" id="IPR017040">
    <property type="entry name" value="UCP035918_rubreryth/DUF125"/>
</dbReference>
<dbReference type="SUPFAM" id="SSF47240">
    <property type="entry name" value="Ferritin-like"/>
    <property type="match status" value="1"/>
</dbReference>
<feature type="domain" description="Rubrerythrin diiron-binding" evidence="6">
    <location>
        <begin position="18"/>
        <end position="154"/>
    </location>
</feature>
<gene>
    <name evidence="7" type="ORF">FHS00_000780</name>
</gene>
<dbReference type="InterPro" id="IPR003251">
    <property type="entry name" value="Rr_diiron-bd_dom"/>
</dbReference>
<keyword evidence="8" id="KW-1185">Reference proteome</keyword>
<dbReference type="Gene3D" id="1.20.1260.10">
    <property type="match status" value="1"/>
</dbReference>
<dbReference type="PIRSF" id="PIRSF035918">
    <property type="entry name" value="UCP035918_rubreryth_DUF125"/>
    <property type="match status" value="1"/>
</dbReference>
<evidence type="ECO:0000256" key="5">
    <source>
        <dbReference type="SAM" id="Phobius"/>
    </source>
</evidence>
<protein>
    <submittedName>
        <fullName evidence="7">Rubrerythrin</fullName>
    </submittedName>
</protein>
<evidence type="ECO:0000256" key="1">
    <source>
        <dbReference type="ARBA" id="ARBA00004127"/>
    </source>
</evidence>
<evidence type="ECO:0000313" key="7">
    <source>
        <dbReference type="EMBL" id="MBB3711218.1"/>
    </source>
</evidence>
<dbReference type="InterPro" id="IPR012347">
    <property type="entry name" value="Ferritin-like"/>
</dbReference>
<comment type="subcellular location">
    <subcellularLocation>
        <location evidence="1">Endomembrane system</location>
        <topology evidence="1">Multi-pass membrane protein</topology>
    </subcellularLocation>
</comment>
<keyword evidence="3 5" id="KW-1133">Transmembrane helix</keyword>
<evidence type="ECO:0000259" key="6">
    <source>
        <dbReference type="Pfam" id="PF02915"/>
    </source>
</evidence>
<dbReference type="CDD" id="cd01045">
    <property type="entry name" value="Ferritin_like_AB"/>
    <property type="match status" value="1"/>
</dbReference>
<feature type="transmembrane region" description="Helical" evidence="5">
    <location>
        <begin position="304"/>
        <end position="324"/>
    </location>
</feature>
<dbReference type="PANTHER" id="PTHR33531">
    <property type="entry name" value="RUBRERYTHRIN SUBFAMILY"/>
    <property type="match status" value="1"/>
</dbReference>
<proteinExistence type="predicted"/>
<evidence type="ECO:0000256" key="4">
    <source>
        <dbReference type="ARBA" id="ARBA00023136"/>
    </source>
</evidence>
<feature type="transmembrane region" description="Helical" evidence="5">
    <location>
        <begin position="274"/>
        <end position="292"/>
    </location>
</feature>
<keyword evidence="4 5" id="KW-0472">Membrane</keyword>
<dbReference type="InterPro" id="IPR009078">
    <property type="entry name" value="Ferritin-like_SF"/>
</dbReference>
<dbReference type="NCBIfam" id="NF045676">
    <property type="entry name" value="FeExpMbfA"/>
    <property type="match status" value="1"/>
</dbReference>
<comment type="caution">
    <text evidence="7">The sequence shown here is derived from an EMBL/GenBank/DDBJ whole genome shotgun (WGS) entry which is preliminary data.</text>
</comment>
<evidence type="ECO:0000313" key="8">
    <source>
        <dbReference type="Proteomes" id="UP000576152"/>
    </source>
</evidence>
<sequence length="325" mass="35180">MIPGFTSRRRFDDLSEREILALAISSEEDDARIYRLYADRLRGDFPASAAVFEGMAEEEDGHRRQLIELHRARFGETIPLLRREHVAGFHTRRPVWLTENLGLDAIRGQAAEMEREAGAFYARAAARASDAATRRLLGDLAAAEAEHRSTARALEEEHLTGPARVEEDHAARRQFVLTYVQPGLAGLMDGSVSTLAPIFATAFATQDTHTTFLVGLAASVGAGISMGFTEAASDDGQLSGRGSPVKRGLATGIMTTVGGLGHALPYLIPHFWTATITAIVVVFIELWAIAWIQSRYMDTPFFRAAFQVVLGGALVFAAGVLIGGG</sequence>
<name>A0ABR6HL97_9RHOB</name>
<dbReference type="CDD" id="cd02437">
    <property type="entry name" value="CCC1_like_1"/>
    <property type="match status" value="1"/>
</dbReference>
<dbReference type="PANTHER" id="PTHR33531:SF10">
    <property type="entry name" value="BLR7895 PROTEIN"/>
    <property type="match status" value="1"/>
</dbReference>
<accession>A0ABR6HL97</accession>
<reference evidence="7 8" key="1">
    <citation type="submission" date="2020-08" db="EMBL/GenBank/DDBJ databases">
        <title>Genomic Encyclopedia of Type Strains, Phase III (KMG-III): the genomes of soil and plant-associated and newly described type strains.</title>
        <authorList>
            <person name="Whitman W."/>
        </authorList>
    </citation>
    <scope>NUCLEOTIDE SEQUENCE [LARGE SCALE GENOMIC DNA]</scope>
    <source>
        <strain evidence="7 8">CECT 8572</strain>
    </source>
</reference>
<dbReference type="Pfam" id="PF01988">
    <property type="entry name" value="VIT1"/>
    <property type="match status" value="1"/>
</dbReference>
<evidence type="ECO:0000256" key="3">
    <source>
        <dbReference type="ARBA" id="ARBA00022989"/>
    </source>
</evidence>
<dbReference type="Pfam" id="PF02915">
    <property type="entry name" value="Rubrerythrin"/>
    <property type="match status" value="1"/>
</dbReference>
<evidence type="ECO:0000256" key="2">
    <source>
        <dbReference type="ARBA" id="ARBA00022692"/>
    </source>
</evidence>
<dbReference type="EMBL" id="JACIBX010000002">
    <property type="protein sequence ID" value="MBB3711218.1"/>
    <property type="molecule type" value="Genomic_DNA"/>
</dbReference>
<organism evidence="7 8">
    <name type="scientific">Limimaricola variabilis</name>
    <dbReference type="NCBI Taxonomy" id="1492771"/>
    <lineage>
        <taxon>Bacteria</taxon>
        <taxon>Pseudomonadati</taxon>
        <taxon>Pseudomonadota</taxon>
        <taxon>Alphaproteobacteria</taxon>
        <taxon>Rhodobacterales</taxon>
        <taxon>Paracoccaceae</taxon>
        <taxon>Limimaricola</taxon>
    </lineage>
</organism>